<sequence length="159" mass="16362">MPEPSDSGARCSAHGTGARCPLPTSASFTNNGVPVSRARAKASSSGASTAIISQTGVPLTDLAEAFKKPSASGLRSKIASSPAINTVGTGNEAKMVSVSTMQPLLACRKSSPMRSGVGLSWCSSRLTRTGANRPGYRIRPCTSQGAYGRHAAPSLRRKN</sequence>
<feature type="region of interest" description="Disordered" evidence="1">
    <location>
        <begin position="132"/>
        <end position="159"/>
    </location>
</feature>
<reference evidence="2" key="1">
    <citation type="journal article" date="2015" name="Nature">
        <title>Complex archaea that bridge the gap between prokaryotes and eukaryotes.</title>
        <authorList>
            <person name="Spang A."/>
            <person name="Saw J.H."/>
            <person name="Jorgensen S.L."/>
            <person name="Zaremba-Niedzwiedzka K."/>
            <person name="Martijn J."/>
            <person name="Lind A.E."/>
            <person name="van Eijk R."/>
            <person name="Schleper C."/>
            <person name="Guy L."/>
            <person name="Ettema T.J."/>
        </authorList>
    </citation>
    <scope>NUCLEOTIDE SEQUENCE</scope>
</reference>
<protein>
    <submittedName>
        <fullName evidence="2">Uncharacterized protein</fullName>
    </submittedName>
</protein>
<evidence type="ECO:0000313" key="2">
    <source>
        <dbReference type="EMBL" id="KKN12060.1"/>
    </source>
</evidence>
<evidence type="ECO:0000256" key="1">
    <source>
        <dbReference type="SAM" id="MobiDB-lite"/>
    </source>
</evidence>
<dbReference type="AlphaFoldDB" id="A0A0F9MXL2"/>
<gene>
    <name evidence="2" type="ORF">LCGC14_1020300</name>
</gene>
<accession>A0A0F9MXL2</accession>
<dbReference type="EMBL" id="LAZR01004072">
    <property type="protein sequence ID" value="KKN12060.1"/>
    <property type="molecule type" value="Genomic_DNA"/>
</dbReference>
<comment type="caution">
    <text evidence="2">The sequence shown here is derived from an EMBL/GenBank/DDBJ whole genome shotgun (WGS) entry which is preliminary data.</text>
</comment>
<feature type="region of interest" description="Disordered" evidence="1">
    <location>
        <begin position="1"/>
        <end position="31"/>
    </location>
</feature>
<proteinExistence type="predicted"/>
<name>A0A0F9MXL2_9ZZZZ</name>
<organism evidence="2">
    <name type="scientific">marine sediment metagenome</name>
    <dbReference type="NCBI Taxonomy" id="412755"/>
    <lineage>
        <taxon>unclassified sequences</taxon>
        <taxon>metagenomes</taxon>
        <taxon>ecological metagenomes</taxon>
    </lineage>
</organism>